<protein>
    <recommendedName>
        <fullName evidence="3">Prevent-host-death family protein</fullName>
    </recommendedName>
</protein>
<accession>A0A0S6VZF4</accession>
<dbReference type="AlphaFoldDB" id="A0A0S6VZF4"/>
<evidence type="ECO:0000313" key="1">
    <source>
        <dbReference type="EMBL" id="GAK50950.1"/>
    </source>
</evidence>
<reference evidence="1 2" key="1">
    <citation type="journal article" date="2015" name="PeerJ">
        <title>First genomic representation of candidate bacterial phylum KSB3 points to enhanced environmental sensing as a trigger of wastewater bulking.</title>
        <authorList>
            <person name="Sekiguchi Y."/>
            <person name="Ohashi A."/>
            <person name="Parks D.H."/>
            <person name="Yamauchi T."/>
            <person name="Tyson G.W."/>
            <person name="Hugenholtz P."/>
        </authorList>
    </citation>
    <scope>NUCLEOTIDE SEQUENCE [LARGE SCALE GENOMIC DNA]</scope>
</reference>
<gene>
    <name evidence="1" type="ORF">U14_02192</name>
</gene>
<dbReference type="Proteomes" id="UP000030700">
    <property type="component" value="Unassembled WGS sequence"/>
</dbReference>
<organism evidence="1 2">
    <name type="scientific">Candidatus Moduliflexus flocculans</name>
    <dbReference type="NCBI Taxonomy" id="1499966"/>
    <lineage>
        <taxon>Bacteria</taxon>
        <taxon>Candidatus Moduliflexota</taxon>
        <taxon>Candidatus Moduliflexia</taxon>
        <taxon>Candidatus Moduliflexales</taxon>
        <taxon>Candidatus Moduliflexaceae</taxon>
    </lineage>
</organism>
<name>A0A0S6VZF4_9BACT</name>
<dbReference type="STRING" id="1499966.U14_02192"/>
<evidence type="ECO:0008006" key="3">
    <source>
        <dbReference type="Google" id="ProtNLM"/>
    </source>
</evidence>
<sequence length="70" mass="8340">MLLEHVQMITEHDIPKFAIIEFEEYRQLKALLTDAEKLEDYLDFLHIQQVKAQHPQRVTLADVKHQLELS</sequence>
<proteinExistence type="predicted"/>
<evidence type="ECO:0000313" key="2">
    <source>
        <dbReference type="Proteomes" id="UP000030700"/>
    </source>
</evidence>
<keyword evidence="2" id="KW-1185">Reference proteome</keyword>
<dbReference type="HOGENOM" id="CLU_204678_0_0_0"/>
<dbReference type="EMBL" id="DF820456">
    <property type="protein sequence ID" value="GAK50950.1"/>
    <property type="molecule type" value="Genomic_DNA"/>
</dbReference>